<evidence type="ECO:0000313" key="1">
    <source>
        <dbReference type="EMBL" id="NIR76175.1"/>
    </source>
</evidence>
<reference evidence="1 2" key="1">
    <citation type="submission" date="2020-01" db="EMBL/GenBank/DDBJ databases">
        <title>Genomes assembled from Gulf of Kutch pelagic sediment metagenomes.</title>
        <authorList>
            <person name="Chandrashekar M."/>
            <person name="Mahajan M.S."/>
            <person name="Dave K.J."/>
            <person name="Vatsa P."/>
            <person name="Nathani N.M."/>
        </authorList>
    </citation>
    <scope>NUCLEOTIDE SEQUENCE [LARGE SCALE GENOMIC DNA]</scope>
    <source>
        <strain evidence="1">KS3-K002</strain>
    </source>
</reference>
<comment type="caution">
    <text evidence="1">The sequence shown here is derived from an EMBL/GenBank/DDBJ whole genome shotgun (WGS) entry which is preliminary data.</text>
</comment>
<accession>A0AAE4Z9B1</accession>
<name>A0AAE4Z9B1_9BACT</name>
<gene>
    <name evidence="1" type="ORF">GWO12_13855</name>
</gene>
<sequence length="413" mass="45501">MAIGFAAFRPGPAVAQHLLVPMDNAQANHLKAYGLAYWTLQRDATVEWLLNYRAGSFLLPDGSTIRREAALRGVTVEPISAGRLSAVRAEIEASNMESVILETAPKIAVYTVPGARPWDDAVTLALTYAGIEYDQLWDPAVVEGALDRYDWLHLHHEDFTGQYSKFYITYAGSAWLQTEVTRNRRVAAELGFDDVPALKKGVAEEIRAYVENGGFVFAMCTATETIDLALAAIGVDIAASYADGDGPDPNAAQRLDWERTFAFEDAELITDPSLSAFSDIDGHLVNTPLRQPLGAFRLFDFSAKIDPVAAMLTQSHERVIADFYGLTTSYRRSRVKRSVTVLAEESGAPWVKYIHGNYGQGTWTFLGGHDPEDPQHVIGDPPTDLDLHPHSPGYRLILNNVLFPAAKKKHLKT</sequence>
<dbReference type="EMBL" id="JAACAK010000114">
    <property type="protein sequence ID" value="NIR76175.1"/>
    <property type="molecule type" value="Genomic_DNA"/>
</dbReference>
<dbReference type="AlphaFoldDB" id="A0AAE4Z9B1"/>
<protein>
    <submittedName>
        <fullName evidence="1">Asparagine synthetase B</fullName>
    </submittedName>
</protein>
<proteinExistence type="predicted"/>
<evidence type="ECO:0000313" key="2">
    <source>
        <dbReference type="Proteomes" id="UP000702544"/>
    </source>
</evidence>
<organism evidence="1 2">
    <name type="scientific">Candidatus Kutchimonas denitrificans</name>
    <dbReference type="NCBI Taxonomy" id="3056748"/>
    <lineage>
        <taxon>Bacteria</taxon>
        <taxon>Pseudomonadati</taxon>
        <taxon>Gemmatimonadota</taxon>
        <taxon>Gemmatimonadia</taxon>
        <taxon>Candidatus Palauibacterales</taxon>
        <taxon>Candidatus Palauibacteraceae</taxon>
        <taxon>Candidatus Kutchimonas</taxon>
    </lineage>
</organism>
<dbReference type="Proteomes" id="UP000702544">
    <property type="component" value="Unassembled WGS sequence"/>
</dbReference>